<dbReference type="Gene3D" id="3.40.50.720">
    <property type="entry name" value="NAD(P)-binding Rossmann-like Domain"/>
    <property type="match status" value="1"/>
</dbReference>
<dbReference type="Pfam" id="PF03807">
    <property type="entry name" value="F420_oxidored"/>
    <property type="match status" value="1"/>
</dbReference>
<comment type="subcellular location">
    <subcellularLocation>
        <location evidence="4">Cytoplasm</location>
    </subcellularLocation>
</comment>
<evidence type="ECO:0000256" key="2">
    <source>
        <dbReference type="ARBA" id="ARBA00022857"/>
    </source>
</evidence>
<dbReference type="Gene3D" id="1.10.3730.10">
    <property type="entry name" value="ProC C-terminal domain-like"/>
    <property type="match status" value="1"/>
</dbReference>
<dbReference type="RefSeq" id="WP_018979943.1">
    <property type="nucleotide sequence ID" value="NZ_BAQD01000003.1"/>
</dbReference>
<name>A0ABQ0NWR4_9PROT</name>
<evidence type="ECO:0000256" key="1">
    <source>
        <dbReference type="ARBA" id="ARBA00005525"/>
    </source>
</evidence>
<comment type="catalytic activity">
    <reaction evidence="4">
        <text>L-proline + NAD(+) = (S)-1-pyrroline-5-carboxylate + NADH + 2 H(+)</text>
        <dbReference type="Rhea" id="RHEA:14105"/>
        <dbReference type="ChEBI" id="CHEBI:15378"/>
        <dbReference type="ChEBI" id="CHEBI:17388"/>
        <dbReference type="ChEBI" id="CHEBI:57540"/>
        <dbReference type="ChEBI" id="CHEBI:57945"/>
        <dbReference type="ChEBI" id="CHEBI:60039"/>
        <dbReference type="EC" id="1.5.1.2"/>
    </reaction>
</comment>
<dbReference type="Proteomes" id="UP001062901">
    <property type="component" value="Unassembled WGS sequence"/>
</dbReference>
<dbReference type="SUPFAM" id="SSF51735">
    <property type="entry name" value="NAD(P)-binding Rossmann-fold domains"/>
    <property type="match status" value="1"/>
</dbReference>
<dbReference type="InterPro" id="IPR008927">
    <property type="entry name" value="6-PGluconate_DH-like_C_sf"/>
</dbReference>
<dbReference type="SUPFAM" id="SSF48179">
    <property type="entry name" value="6-phosphogluconate dehydrogenase C-terminal domain-like"/>
    <property type="match status" value="1"/>
</dbReference>
<comment type="catalytic activity">
    <reaction evidence="4">
        <text>L-proline + NADP(+) = (S)-1-pyrroline-5-carboxylate + NADPH + 2 H(+)</text>
        <dbReference type="Rhea" id="RHEA:14109"/>
        <dbReference type="ChEBI" id="CHEBI:15378"/>
        <dbReference type="ChEBI" id="CHEBI:17388"/>
        <dbReference type="ChEBI" id="CHEBI:57783"/>
        <dbReference type="ChEBI" id="CHEBI:58349"/>
        <dbReference type="ChEBI" id="CHEBI:60039"/>
        <dbReference type="EC" id="1.5.1.2"/>
    </reaction>
</comment>
<feature type="domain" description="Pyrroline-5-carboxylate reductase dimerisation" evidence="7">
    <location>
        <begin position="163"/>
        <end position="268"/>
    </location>
</feature>
<dbReference type="EC" id="1.5.1.2" evidence="4 5"/>
<feature type="domain" description="Pyrroline-5-carboxylate reductase catalytic N-terminal" evidence="6">
    <location>
        <begin position="7"/>
        <end position="97"/>
    </location>
</feature>
<evidence type="ECO:0000259" key="7">
    <source>
        <dbReference type="Pfam" id="PF14748"/>
    </source>
</evidence>
<organism evidence="8 9">
    <name type="scientific">Saccharibacter floricola DSM 15669</name>
    <dbReference type="NCBI Taxonomy" id="1123227"/>
    <lineage>
        <taxon>Bacteria</taxon>
        <taxon>Pseudomonadati</taxon>
        <taxon>Pseudomonadota</taxon>
        <taxon>Alphaproteobacteria</taxon>
        <taxon>Acetobacterales</taxon>
        <taxon>Acetobacteraceae</taxon>
        <taxon>Saccharibacter</taxon>
    </lineage>
</organism>
<gene>
    <name evidence="4" type="primary">proC</name>
    <name evidence="8" type="ORF">AA15669_0392</name>
</gene>
<protein>
    <recommendedName>
        <fullName evidence="4 5">Pyrroline-5-carboxylate reductase</fullName>
        <shortName evidence="4">P5C reductase</shortName>
        <shortName evidence="4">P5CR</shortName>
        <ecNumber evidence="4 5">1.5.1.2</ecNumber>
    </recommendedName>
    <alternativeName>
        <fullName evidence="4">PCA reductase</fullName>
    </alternativeName>
</protein>
<dbReference type="NCBIfam" id="TIGR00112">
    <property type="entry name" value="proC"/>
    <property type="match status" value="1"/>
</dbReference>
<dbReference type="InterPro" id="IPR028939">
    <property type="entry name" value="P5C_Rdtase_cat_N"/>
</dbReference>
<keyword evidence="2 4" id="KW-0521">NADP</keyword>
<dbReference type="PIRSF" id="PIRSF000193">
    <property type="entry name" value="Pyrrol-5-carb_rd"/>
    <property type="match status" value="1"/>
</dbReference>
<dbReference type="Pfam" id="PF14748">
    <property type="entry name" value="P5CR_dimer"/>
    <property type="match status" value="1"/>
</dbReference>
<keyword evidence="4" id="KW-0641">Proline biosynthesis</keyword>
<dbReference type="HAMAP" id="MF_01925">
    <property type="entry name" value="P5C_reductase"/>
    <property type="match status" value="1"/>
</dbReference>
<dbReference type="InterPro" id="IPR000304">
    <property type="entry name" value="Pyrroline-COOH_reductase"/>
</dbReference>
<comment type="caution">
    <text evidence="8">The sequence shown here is derived from an EMBL/GenBank/DDBJ whole genome shotgun (WGS) entry which is preliminary data.</text>
</comment>
<evidence type="ECO:0000259" key="6">
    <source>
        <dbReference type="Pfam" id="PF03807"/>
    </source>
</evidence>
<dbReference type="InterPro" id="IPR036291">
    <property type="entry name" value="NAD(P)-bd_dom_sf"/>
</dbReference>
<evidence type="ECO:0000313" key="9">
    <source>
        <dbReference type="Proteomes" id="UP001062901"/>
    </source>
</evidence>
<comment type="pathway">
    <text evidence="4">Amino-acid biosynthesis; L-proline biosynthesis; L-proline from L-glutamate 5-semialdehyde: step 1/1.</text>
</comment>
<dbReference type="EMBL" id="BAQD01000003">
    <property type="protein sequence ID" value="GBQ05280.1"/>
    <property type="molecule type" value="Genomic_DNA"/>
</dbReference>
<keyword evidence="4" id="KW-0963">Cytoplasm</keyword>
<comment type="similarity">
    <text evidence="1 4">Belongs to the pyrroline-5-carboxylate reductase family.</text>
</comment>
<evidence type="ECO:0000313" key="8">
    <source>
        <dbReference type="EMBL" id="GBQ05280.1"/>
    </source>
</evidence>
<keyword evidence="3 4" id="KW-0560">Oxidoreductase</keyword>
<dbReference type="PANTHER" id="PTHR11645">
    <property type="entry name" value="PYRROLINE-5-CARBOXYLATE REDUCTASE"/>
    <property type="match status" value="1"/>
</dbReference>
<evidence type="ECO:0000256" key="5">
    <source>
        <dbReference type="NCBIfam" id="TIGR00112"/>
    </source>
</evidence>
<sequence length="270" mass="28576">MTSPNVLLIGCGKMGGALAQGWMAAQNPPKLMVLDRKLQQAPGDSPIVRAASDIPADFQPDIIVLAVKPAGADAMLATLRDALGERLHKSALLSVMAGKTCDHLAQACGWDDMAVIRTMPNTPSSVGAGTTGLYASPHVSEAQKQIAITLMKQVGTVVPVSRETDLRSIIAIAGSAPAYIFFLTELLEKTGVELGLTAEQSRELARSMMYGAGKMLHDLPEDASTLRKNVTSPNGTTAAALAVFMDENNWPRTVKLAAQAAVRRSEELDN</sequence>
<evidence type="ECO:0000256" key="4">
    <source>
        <dbReference type="HAMAP-Rule" id="MF_01925"/>
    </source>
</evidence>
<evidence type="ECO:0000256" key="3">
    <source>
        <dbReference type="ARBA" id="ARBA00023002"/>
    </source>
</evidence>
<dbReference type="InterPro" id="IPR029036">
    <property type="entry name" value="P5CR_dimer"/>
</dbReference>
<dbReference type="PANTHER" id="PTHR11645:SF0">
    <property type="entry name" value="PYRROLINE-5-CARBOXYLATE REDUCTASE 3"/>
    <property type="match status" value="1"/>
</dbReference>
<reference evidence="8" key="1">
    <citation type="submission" date="2013-04" db="EMBL/GenBank/DDBJ databases">
        <title>The genome sequencing project of 58 acetic acid bacteria.</title>
        <authorList>
            <person name="Okamoto-Kainuma A."/>
            <person name="Ishikawa M."/>
            <person name="Umino S."/>
            <person name="Koizumi Y."/>
            <person name="Shiwa Y."/>
            <person name="Yoshikawa H."/>
            <person name="Matsutani M."/>
            <person name="Matsushita K."/>
        </authorList>
    </citation>
    <scope>NUCLEOTIDE SEQUENCE</scope>
    <source>
        <strain evidence="8">DSM 15669</strain>
    </source>
</reference>
<keyword evidence="9" id="KW-1185">Reference proteome</keyword>
<proteinExistence type="inferred from homology"/>
<keyword evidence="4" id="KW-0028">Amino-acid biosynthesis</keyword>
<comment type="function">
    <text evidence="4">Catalyzes the reduction of 1-pyrroline-5-carboxylate (PCA) to L-proline.</text>
</comment>
<accession>A0ABQ0NWR4</accession>